<gene>
    <name evidence="1" type="ORF">BDM02DRAFT_3273221</name>
</gene>
<evidence type="ECO:0000313" key="1">
    <source>
        <dbReference type="EMBL" id="KAF9643078.1"/>
    </source>
</evidence>
<sequence length="232" mass="25245">MVPRSLSSNDEVCGHTEVILNLVRKYSSKGDSAAEIKILAMIPDVALQNEDFDRVCKFDRQIINFTTGLKDGGVDVRSSTQATSEKTGSTGWAPGSMSRARKFRRRQAHKAEAAVLCAHPITLLRPVVRVPTDCNNRELGEVCRFALAELNEVGNLGEQGKTLDVEGLRAYKAKLIVFPCKAGKPKNAPPPSLNAVASHKITEEEGGFDAVEAIRDAKLCVTKREEEGINGK</sequence>
<accession>A0ACB6Z0I8</accession>
<dbReference type="Proteomes" id="UP000886501">
    <property type="component" value="Unassembled WGS sequence"/>
</dbReference>
<reference evidence="1" key="2">
    <citation type="journal article" date="2020" name="Nat. Commun.">
        <title>Large-scale genome sequencing of mycorrhizal fungi provides insights into the early evolution of symbiotic traits.</title>
        <authorList>
            <person name="Miyauchi S."/>
            <person name="Kiss E."/>
            <person name="Kuo A."/>
            <person name="Drula E."/>
            <person name="Kohler A."/>
            <person name="Sanchez-Garcia M."/>
            <person name="Morin E."/>
            <person name="Andreopoulos B."/>
            <person name="Barry K.W."/>
            <person name="Bonito G."/>
            <person name="Buee M."/>
            <person name="Carver A."/>
            <person name="Chen C."/>
            <person name="Cichocki N."/>
            <person name="Clum A."/>
            <person name="Culley D."/>
            <person name="Crous P.W."/>
            <person name="Fauchery L."/>
            <person name="Girlanda M."/>
            <person name="Hayes R.D."/>
            <person name="Keri Z."/>
            <person name="LaButti K."/>
            <person name="Lipzen A."/>
            <person name="Lombard V."/>
            <person name="Magnuson J."/>
            <person name="Maillard F."/>
            <person name="Murat C."/>
            <person name="Nolan M."/>
            <person name="Ohm R.A."/>
            <person name="Pangilinan J."/>
            <person name="Pereira M.F."/>
            <person name="Perotto S."/>
            <person name="Peter M."/>
            <person name="Pfister S."/>
            <person name="Riley R."/>
            <person name="Sitrit Y."/>
            <person name="Stielow J.B."/>
            <person name="Szollosi G."/>
            <person name="Zifcakova L."/>
            <person name="Stursova M."/>
            <person name="Spatafora J.W."/>
            <person name="Tedersoo L."/>
            <person name="Vaario L.M."/>
            <person name="Yamada A."/>
            <person name="Yan M."/>
            <person name="Wang P."/>
            <person name="Xu J."/>
            <person name="Bruns T."/>
            <person name="Baldrian P."/>
            <person name="Vilgalys R."/>
            <person name="Dunand C."/>
            <person name="Henrissat B."/>
            <person name="Grigoriev I.V."/>
            <person name="Hibbett D."/>
            <person name="Nagy L.G."/>
            <person name="Martin F.M."/>
        </authorList>
    </citation>
    <scope>NUCLEOTIDE SEQUENCE</scope>
    <source>
        <strain evidence="1">P2</strain>
    </source>
</reference>
<keyword evidence="2" id="KW-1185">Reference proteome</keyword>
<comment type="caution">
    <text evidence="1">The sequence shown here is derived from an EMBL/GenBank/DDBJ whole genome shotgun (WGS) entry which is preliminary data.</text>
</comment>
<evidence type="ECO:0000313" key="2">
    <source>
        <dbReference type="Proteomes" id="UP000886501"/>
    </source>
</evidence>
<reference evidence="1" key="1">
    <citation type="submission" date="2019-10" db="EMBL/GenBank/DDBJ databases">
        <authorList>
            <consortium name="DOE Joint Genome Institute"/>
            <person name="Kuo A."/>
            <person name="Miyauchi S."/>
            <person name="Kiss E."/>
            <person name="Drula E."/>
            <person name="Kohler A."/>
            <person name="Sanchez-Garcia M."/>
            <person name="Andreopoulos B."/>
            <person name="Barry K.W."/>
            <person name="Bonito G."/>
            <person name="Buee M."/>
            <person name="Carver A."/>
            <person name="Chen C."/>
            <person name="Cichocki N."/>
            <person name="Clum A."/>
            <person name="Culley D."/>
            <person name="Crous P.W."/>
            <person name="Fauchery L."/>
            <person name="Girlanda M."/>
            <person name="Hayes R."/>
            <person name="Keri Z."/>
            <person name="Labutti K."/>
            <person name="Lipzen A."/>
            <person name="Lombard V."/>
            <person name="Magnuson J."/>
            <person name="Maillard F."/>
            <person name="Morin E."/>
            <person name="Murat C."/>
            <person name="Nolan M."/>
            <person name="Ohm R."/>
            <person name="Pangilinan J."/>
            <person name="Pereira M."/>
            <person name="Perotto S."/>
            <person name="Peter M."/>
            <person name="Riley R."/>
            <person name="Sitrit Y."/>
            <person name="Stielow B."/>
            <person name="Szollosi G."/>
            <person name="Zifcakova L."/>
            <person name="Stursova M."/>
            <person name="Spatafora J.W."/>
            <person name="Tedersoo L."/>
            <person name="Vaario L.-M."/>
            <person name="Yamada A."/>
            <person name="Yan M."/>
            <person name="Wang P."/>
            <person name="Xu J."/>
            <person name="Bruns T."/>
            <person name="Baldrian P."/>
            <person name="Vilgalys R."/>
            <person name="Henrissat B."/>
            <person name="Grigoriev I.V."/>
            <person name="Hibbett D."/>
            <person name="Nagy L.G."/>
            <person name="Martin F.M."/>
        </authorList>
    </citation>
    <scope>NUCLEOTIDE SEQUENCE</scope>
    <source>
        <strain evidence="1">P2</strain>
    </source>
</reference>
<protein>
    <submittedName>
        <fullName evidence="1">Uncharacterized protein</fullName>
    </submittedName>
</protein>
<name>A0ACB6Z0I8_THEGA</name>
<organism evidence="1 2">
    <name type="scientific">Thelephora ganbajun</name>
    <name type="common">Ganba fungus</name>
    <dbReference type="NCBI Taxonomy" id="370292"/>
    <lineage>
        <taxon>Eukaryota</taxon>
        <taxon>Fungi</taxon>
        <taxon>Dikarya</taxon>
        <taxon>Basidiomycota</taxon>
        <taxon>Agaricomycotina</taxon>
        <taxon>Agaricomycetes</taxon>
        <taxon>Thelephorales</taxon>
        <taxon>Thelephoraceae</taxon>
        <taxon>Thelephora</taxon>
    </lineage>
</organism>
<dbReference type="EMBL" id="MU118289">
    <property type="protein sequence ID" value="KAF9643078.1"/>
    <property type="molecule type" value="Genomic_DNA"/>
</dbReference>
<proteinExistence type="predicted"/>